<dbReference type="InterPro" id="IPR046125">
    <property type="entry name" value="DUF6122"/>
</dbReference>
<dbReference type="Proteomes" id="UP001459204">
    <property type="component" value="Unassembled WGS sequence"/>
</dbReference>
<evidence type="ECO:0000313" key="2">
    <source>
        <dbReference type="Proteomes" id="UP001459204"/>
    </source>
</evidence>
<gene>
    <name evidence="1" type="ORF">AAD027_18490</name>
</gene>
<comment type="caution">
    <text evidence="1">The sequence shown here is derived from an EMBL/GenBank/DDBJ whole genome shotgun (WGS) entry which is preliminary data.</text>
</comment>
<accession>A0ABU9J5X0</accession>
<sequence>MSEFELRPLLHLLLHVLVPVATARLFWPKEWKRAALWMLAGWAIDLDHLLADPIYAPGRCSIGFHPLHTWPAMAVYGALAIPRRTRWFGIGLLIHIALDGIDCLWM</sequence>
<name>A0ABU9J5X0_9GAMM</name>
<reference evidence="1 2" key="1">
    <citation type="submission" date="2024-04" db="EMBL/GenBank/DDBJ databases">
        <title>Draft genome sequence of Pseudoxanthomonas putridarboris WD12.</title>
        <authorList>
            <person name="Oh J."/>
        </authorList>
    </citation>
    <scope>NUCLEOTIDE SEQUENCE [LARGE SCALE GENOMIC DNA]</scope>
    <source>
        <strain evidence="1 2">WD12</strain>
    </source>
</reference>
<dbReference type="Pfam" id="PF19617">
    <property type="entry name" value="DUF6122"/>
    <property type="match status" value="1"/>
</dbReference>
<protein>
    <submittedName>
        <fullName evidence="1">DUF6122 family protein</fullName>
    </submittedName>
</protein>
<proteinExistence type="predicted"/>
<keyword evidence="2" id="KW-1185">Reference proteome</keyword>
<dbReference type="EMBL" id="JBBWWT010000015">
    <property type="protein sequence ID" value="MEL1266345.1"/>
    <property type="molecule type" value="Genomic_DNA"/>
</dbReference>
<dbReference type="RefSeq" id="WP_341727517.1">
    <property type="nucleotide sequence ID" value="NZ_JBBWWT010000015.1"/>
</dbReference>
<organism evidence="1 2">
    <name type="scientific">Pseudoxanthomonas putridarboris</name>
    <dbReference type="NCBI Taxonomy" id="752605"/>
    <lineage>
        <taxon>Bacteria</taxon>
        <taxon>Pseudomonadati</taxon>
        <taxon>Pseudomonadota</taxon>
        <taxon>Gammaproteobacteria</taxon>
        <taxon>Lysobacterales</taxon>
        <taxon>Lysobacteraceae</taxon>
        <taxon>Pseudoxanthomonas</taxon>
    </lineage>
</organism>
<evidence type="ECO:0000313" key="1">
    <source>
        <dbReference type="EMBL" id="MEL1266345.1"/>
    </source>
</evidence>